<proteinExistence type="inferred from homology"/>
<keyword evidence="8" id="KW-1185">Reference proteome</keyword>
<dbReference type="SUPFAM" id="SSF53850">
    <property type="entry name" value="Periplasmic binding protein-like II"/>
    <property type="match status" value="1"/>
</dbReference>
<dbReference type="InterPro" id="IPR050962">
    <property type="entry name" value="Phosphate-bind_PstS"/>
</dbReference>
<protein>
    <recommendedName>
        <fullName evidence="4">Phosphate-binding protein</fullName>
    </recommendedName>
</protein>
<dbReference type="RefSeq" id="WP_150894577.1">
    <property type="nucleotide sequence ID" value="NZ_VYUY01000018.1"/>
</dbReference>
<dbReference type="GO" id="GO:0035435">
    <property type="term" value="P:phosphate ion transmembrane transport"/>
    <property type="evidence" value="ECO:0007669"/>
    <property type="project" value="InterPro"/>
</dbReference>
<reference evidence="8" key="1">
    <citation type="submission" date="2019-09" db="EMBL/GenBank/DDBJ databases">
        <title>Mumia zhuanghuii sp. nov. isolated from the intestinal contents of plateau pika (Ochotona curzoniae) in the Qinghai-Tibet plateau of China.</title>
        <authorList>
            <person name="Tian Z."/>
        </authorList>
    </citation>
    <scope>NUCLEOTIDE SEQUENCE [LARGE SCALE GENOMIC DNA]</scope>
    <source>
        <strain evidence="8">L-033</strain>
    </source>
</reference>
<dbReference type="Proteomes" id="UP000326838">
    <property type="component" value="Unassembled WGS sequence"/>
</dbReference>
<dbReference type="Pfam" id="PF12849">
    <property type="entry name" value="PBP_like_2"/>
    <property type="match status" value="1"/>
</dbReference>
<feature type="domain" description="PBP" evidence="6">
    <location>
        <begin position="35"/>
        <end position="333"/>
    </location>
</feature>
<evidence type="ECO:0000259" key="6">
    <source>
        <dbReference type="Pfam" id="PF12849"/>
    </source>
</evidence>
<name>A0A5N0T9G7_9MICO</name>
<dbReference type="AlphaFoldDB" id="A0A5N0T9G7"/>
<dbReference type="PANTHER" id="PTHR42996:SF1">
    <property type="entry name" value="PHOSPHATE-BINDING PROTEIN PSTS"/>
    <property type="match status" value="1"/>
</dbReference>
<comment type="caution">
    <text evidence="7">The sequence shown here is derived from an EMBL/GenBank/DDBJ whole genome shotgun (WGS) entry which is preliminary data.</text>
</comment>
<evidence type="ECO:0000313" key="8">
    <source>
        <dbReference type="Proteomes" id="UP000326838"/>
    </source>
</evidence>
<evidence type="ECO:0000256" key="5">
    <source>
        <dbReference type="SAM" id="SignalP"/>
    </source>
</evidence>
<dbReference type="PROSITE" id="PS51257">
    <property type="entry name" value="PROKAR_LIPOPROTEIN"/>
    <property type="match status" value="1"/>
</dbReference>
<dbReference type="InterPro" id="IPR005673">
    <property type="entry name" value="ABC_phos-bd_PstS"/>
</dbReference>
<comment type="similarity">
    <text evidence="1 4">Belongs to the PstS family.</text>
</comment>
<keyword evidence="3 4" id="KW-0592">Phosphate transport</keyword>
<dbReference type="EMBL" id="VYUY01000018">
    <property type="protein sequence ID" value="KAA9131134.1"/>
    <property type="molecule type" value="Genomic_DNA"/>
</dbReference>
<accession>A0A5N0T9G7</accession>
<dbReference type="PANTHER" id="PTHR42996">
    <property type="entry name" value="PHOSPHATE-BINDING PROTEIN PSTS"/>
    <property type="match status" value="1"/>
</dbReference>
<sequence>MKITRIAQVGALAAVAALTLAGCAANESGGPATESPEGALSGNLVGGGASSQEVAVQAWTAGLQATNPGITVDYDPSGSGTGREAFQAGAIAFAGSDRPFTLDEIEAGPFDGCVEGSELVEIPTYISPIAVIFNLDGIESLNLDAPTLAGIFAGTITTWNDPAIVALNEGVALPATNINPVHRSDKSGTTGNFTDYLSANAGSVWTYGSVEEWPVSGGEAAQGTSGVVSAVEGGQGTIGYADASRAGNLGTAAIKVGDEFVSYSPEAAAASVDVSPEEEGRAATDIAIKLDRTTTEAGTYPLVLVSYLIGCAQYADAETGELVKGFFEYAASEQGQTAAADAAGSAPISQTLREQINTAVAAIE</sequence>
<organism evidence="7 8">
    <name type="scientific">Microbacterium caowuchunii</name>
    <dbReference type="NCBI Taxonomy" id="2614638"/>
    <lineage>
        <taxon>Bacteria</taxon>
        <taxon>Bacillati</taxon>
        <taxon>Actinomycetota</taxon>
        <taxon>Actinomycetes</taxon>
        <taxon>Micrococcales</taxon>
        <taxon>Microbacteriaceae</taxon>
        <taxon>Microbacterium</taxon>
    </lineage>
</organism>
<keyword evidence="5" id="KW-0732">Signal</keyword>
<feature type="chain" id="PRO_5038929824" description="Phosphate-binding protein" evidence="5">
    <location>
        <begin position="25"/>
        <end position="364"/>
    </location>
</feature>
<evidence type="ECO:0000256" key="1">
    <source>
        <dbReference type="ARBA" id="ARBA00008725"/>
    </source>
</evidence>
<feature type="signal peptide" evidence="5">
    <location>
        <begin position="1"/>
        <end position="24"/>
    </location>
</feature>
<evidence type="ECO:0000256" key="4">
    <source>
        <dbReference type="PIRNR" id="PIRNR002756"/>
    </source>
</evidence>
<dbReference type="GO" id="GO:0042301">
    <property type="term" value="F:phosphate ion binding"/>
    <property type="evidence" value="ECO:0007669"/>
    <property type="project" value="InterPro"/>
</dbReference>
<evidence type="ECO:0000256" key="2">
    <source>
        <dbReference type="ARBA" id="ARBA00022448"/>
    </source>
</evidence>
<evidence type="ECO:0000256" key="3">
    <source>
        <dbReference type="ARBA" id="ARBA00022592"/>
    </source>
</evidence>
<keyword evidence="2 4" id="KW-0813">Transport</keyword>
<dbReference type="CDD" id="cd13565">
    <property type="entry name" value="PBP2_PstS"/>
    <property type="match status" value="1"/>
</dbReference>
<gene>
    <name evidence="7" type="primary">pstS</name>
    <name evidence="7" type="ORF">F6B40_12575</name>
</gene>
<dbReference type="NCBIfam" id="TIGR00975">
    <property type="entry name" value="3a0107s03"/>
    <property type="match status" value="1"/>
</dbReference>
<dbReference type="PIRSF" id="PIRSF002756">
    <property type="entry name" value="PstS"/>
    <property type="match status" value="1"/>
</dbReference>
<dbReference type="InterPro" id="IPR024370">
    <property type="entry name" value="PBP_domain"/>
</dbReference>
<evidence type="ECO:0000313" key="7">
    <source>
        <dbReference type="EMBL" id="KAA9131134.1"/>
    </source>
</evidence>
<dbReference type="GO" id="GO:0043190">
    <property type="term" value="C:ATP-binding cassette (ABC) transporter complex"/>
    <property type="evidence" value="ECO:0007669"/>
    <property type="project" value="InterPro"/>
</dbReference>
<dbReference type="Gene3D" id="3.40.190.10">
    <property type="entry name" value="Periplasmic binding protein-like II"/>
    <property type="match status" value="2"/>
</dbReference>